<evidence type="ECO:0000313" key="2">
    <source>
        <dbReference type="Proteomes" id="UP000887116"/>
    </source>
</evidence>
<dbReference type="Proteomes" id="UP000887116">
    <property type="component" value="Unassembled WGS sequence"/>
</dbReference>
<name>A0A8X6L4I6_TRICU</name>
<evidence type="ECO:0000313" key="1">
    <source>
        <dbReference type="EMBL" id="GFQ97445.1"/>
    </source>
</evidence>
<keyword evidence="2" id="KW-1185">Reference proteome</keyword>
<organism evidence="1 2">
    <name type="scientific">Trichonephila clavata</name>
    <name type="common">Joro spider</name>
    <name type="synonym">Nephila clavata</name>
    <dbReference type="NCBI Taxonomy" id="2740835"/>
    <lineage>
        <taxon>Eukaryota</taxon>
        <taxon>Metazoa</taxon>
        <taxon>Ecdysozoa</taxon>
        <taxon>Arthropoda</taxon>
        <taxon>Chelicerata</taxon>
        <taxon>Arachnida</taxon>
        <taxon>Araneae</taxon>
        <taxon>Araneomorphae</taxon>
        <taxon>Entelegynae</taxon>
        <taxon>Araneoidea</taxon>
        <taxon>Nephilidae</taxon>
        <taxon>Trichonephila</taxon>
    </lineage>
</organism>
<comment type="caution">
    <text evidence="1">The sequence shown here is derived from an EMBL/GenBank/DDBJ whole genome shotgun (WGS) entry which is preliminary data.</text>
</comment>
<protein>
    <submittedName>
        <fullName evidence="1">Uncharacterized protein</fullName>
    </submittedName>
</protein>
<dbReference type="OrthoDB" id="6409351at2759"/>
<reference evidence="1" key="1">
    <citation type="submission" date="2020-07" db="EMBL/GenBank/DDBJ databases">
        <title>Multicomponent nature underlies the extraordinary mechanical properties of spider dragline silk.</title>
        <authorList>
            <person name="Kono N."/>
            <person name="Nakamura H."/>
            <person name="Mori M."/>
            <person name="Yoshida Y."/>
            <person name="Ohtoshi R."/>
            <person name="Malay A.D."/>
            <person name="Moran D.A.P."/>
            <person name="Tomita M."/>
            <person name="Numata K."/>
            <person name="Arakawa K."/>
        </authorList>
    </citation>
    <scope>NUCLEOTIDE SEQUENCE</scope>
</reference>
<accession>A0A8X6L4I6</accession>
<gene>
    <name evidence="1" type="primary">AVEN_151790_1</name>
    <name evidence="1" type="ORF">TNCT_536551</name>
</gene>
<dbReference type="EMBL" id="BMAO01004848">
    <property type="protein sequence ID" value="GFQ97445.1"/>
    <property type="molecule type" value="Genomic_DNA"/>
</dbReference>
<proteinExistence type="predicted"/>
<sequence length="85" mass="9482">MRGDGGGASLCREVPSFQTTPSVETPVFQMHPRCHLRTSCNGGSTGEWHPTDDRDEEIAHQLRLWRFLVSPEHSSSSSVNYPLQS</sequence>
<dbReference type="AlphaFoldDB" id="A0A8X6L4I6"/>